<evidence type="ECO:0000313" key="4">
    <source>
        <dbReference type="EMBL" id="KAF0683758.1"/>
    </source>
</evidence>
<dbReference type="PROSITE" id="PS50297">
    <property type="entry name" value="ANK_REP_REGION"/>
    <property type="match status" value="4"/>
</dbReference>
<evidence type="ECO:0000256" key="2">
    <source>
        <dbReference type="ARBA" id="ARBA00023043"/>
    </source>
</evidence>
<dbReference type="PANTHER" id="PTHR24171:SF9">
    <property type="entry name" value="ANKYRIN REPEAT DOMAIN-CONTAINING PROTEIN 39"/>
    <property type="match status" value="1"/>
</dbReference>
<evidence type="ECO:0000256" key="1">
    <source>
        <dbReference type="ARBA" id="ARBA00022737"/>
    </source>
</evidence>
<accession>A0A485LPV8</accession>
<evidence type="ECO:0000256" key="3">
    <source>
        <dbReference type="PROSITE-ProRule" id="PRU00023"/>
    </source>
</evidence>
<keyword evidence="6" id="KW-1185">Reference proteome</keyword>
<dbReference type="PROSITE" id="PS50088">
    <property type="entry name" value="ANK_REPEAT"/>
    <property type="match status" value="4"/>
</dbReference>
<evidence type="ECO:0000313" key="6">
    <source>
        <dbReference type="Proteomes" id="UP000332933"/>
    </source>
</evidence>
<keyword evidence="1" id="KW-0677">Repeat</keyword>
<feature type="repeat" description="ANK" evidence="3">
    <location>
        <begin position="81"/>
        <end position="113"/>
    </location>
</feature>
<dbReference type="OrthoDB" id="46760at2759"/>
<dbReference type="SMART" id="SM00248">
    <property type="entry name" value="ANK"/>
    <property type="match status" value="5"/>
</dbReference>
<dbReference type="PRINTS" id="PR01415">
    <property type="entry name" value="ANKYRIN"/>
</dbReference>
<reference evidence="5 6" key="1">
    <citation type="submission" date="2019-03" db="EMBL/GenBank/DDBJ databases">
        <authorList>
            <person name="Gaulin E."/>
            <person name="Dumas B."/>
        </authorList>
    </citation>
    <scope>NUCLEOTIDE SEQUENCE [LARGE SCALE GENOMIC DNA]</scope>
    <source>
        <strain evidence="5">CBS 568.67</strain>
    </source>
</reference>
<name>A0A485LPV8_9STRA</name>
<dbReference type="Gene3D" id="1.25.40.20">
    <property type="entry name" value="Ankyrin repeat-containing domain"/>
    <property type="match status" value="2"/>
</dbReference>
<dbReference type="InterPro" id="IPR036770">
    <property type="entry name" value="Ankyrin_rpt-contain_sf"/>
</dbReference>
<dbReference type="InterPro" id="IPR002110">
    <property type="entry name" value="Ankyrin_rpt"/>
</dbReference>
<feature type="repeat" description="ANK" evidence="3">
    <location>
        <begin position="48"/>
        <end position="80"/>
    </location>
</feature>
<organism evidence="5 6">
    <name type="scientific">Aphanomyces stellatus</name>
    <dbReference type="NCBI Taxonomy" id="120398"/>
    <lineage>
        <taxon>Eukaryota</taxon>
        <taxon>Sar</taxon>
        <taxon>Stramenopiles</taxon>
        <taxon>Oomycota</taxon>
        <taxon>Saprolegniomycetes</taxon>
        <taxon>Saprolegniales</taxon>
        <taxon>Verrucalvaceae</taxon>
        <taxon>Aphanomyces</taxon>
    </lineage>
</organism>
<dbReference type="Pfam" id="PF12796">
    <property type="entry name" value="Ank_2"/>
    <property type="match status" value="2"/>
</dbReference>
<reference evidence="4" key="2">
    <citation type="submission" date="2019-06" db="EMBL/GenBank/DDBJ databases">
        <title>Genomics analysis of Aphanomyces spp. identifies a new class of oomycete effector associated with host adaptation.</title>
        <authorList>
            <person name="Gaulin E."/>
        </authorList>
    </citation>
    <scope>NUCLEOTIDE SEQUENCE</scope>
    <source>
        <strain evidence="4">CBS 578.67</strain>
    </source>
</reference>
<dbReference type="EMBL" id="CAADRA010007397">
    <property type="protein sequence ID" value="VFU00846.1"/>
    <property type="molecule type" value="Genomic_DNA"/>
</dbReference>
<dbReference type="SUPFAM" id="SSF48403">
    <property type="entry name" value="Ankyrin repeat"/>
    <property type="match status" value="1"/>
</dbReference>
<evidence type="ECO:0000313" key="5">
    <source>
        <dbReference type="EMBL" id="VFU00846.1"/>
    </source>
</evidence>
<protein>
    <submittedName>
        <fullName evidence="5">Aste57867_24204 protein</fullName>
    </submittedName>
</protein>
<dbReference type="Proteomes" id="UP000332933">
    <property type="component" value="Unassembled WGS sequence"/>
</dbReference>
<gene>
    <name evidence="5" type="primary">Aste57867_24204</name>
    <name evidence="4" type="ORF">As57867_024130</name>
    <name evidence="5" type="ORF">ASTE57867_24204</name>
</gene>
<proteinExistence type="predicted"/>
<dbReference type="AlphaFoldDB" id="A0A485LPV8"/>
<feature type="repeat" description="ANK" evidence="3">
    <location>
        <begin position="148"/>
        <end position="180"/>
    </location>
</feature>
<sequence>MFSFLKNDEEKNEDRREKILKAATEGDLARVKQQVKKDATLMTCKNGDGCTPLYKASEKGDLAVVEFLVASGASMNQTKNFGSTPLHYASPYGHLAVVQFLVASGANINQANHNRGTPLHSASENGHLAVVQLLVASGANIDQADREYEQTPLIVAADNGRLDVVRVLVNAGASLALSDTNGKTALNIAFKVGYWEIVEYFDEIVSKLRAPIVPMLTANEIHDALATLNRYVPPTGWPNALDLAWRAAAYMCAGDKESARKDARASIQLDNSEACSTSAWPSLLAYMRADRPY</sequence>
<dbReference type="EMBL" id="VJMH01007371">
    <property type="protein sequence ID" value="KAF0683758.1"/>
    <property type="molecule type" value="Genomic_DNA"/>
</dbReference>
<feature type="repeat" description="ANK" evidence="3">
    <location>
        <begin position="114"/>
        <end position="146"/>
    </location>
</feature>
<keyword evidence="2 3" id="KW-0040">ANK repeat</keyword>
<dbReference type="PANTHER" id="PTHR24171">
    <property type="entry name" value="ANKYRIN REPEAT DOMAIN-CONTAINING PROTEIN 39-RELATED"/>
    <property type="match status" value="1"/>
</dbReference>